<organism evidence="2 3">
    <name type="scientific">Leisingera aquaemixtae</name>
    <dbReference type="NCBI Taxonomy" id="1396826"/>
    <lineage>
        <taxon>Bacteria</taxon>
        <taxon>Pseudomonadati</taxon>
        <taxon>Pseudomonadota</taxon>
        <taxon>Alphaproteobacteria</taxon>
        <taxon>Rhodobacterales</taxon>
        <taxon>Roseobacteraceae</taxon>
        <taxon>Leisingera</taxon>
    </lineage>
</organism>
<gene>
    <name evidence="2" type="ORF">PHA8399_00266</name>
</gene>
<evidence type="ECO:0000313" key="2">
    <source>
        <dbReference type="EMBL" id="CUH98156.1"/>
    </source>
</evidence>
<protein>
    <recommendedName>
        <fullName evidence="4">YHS domain protein</fullName>
    </recommendedName>
</protein>
<keyword evidence="1" id="KW-0732">Signal</keyword>
<dbReference type="Proteomes" id="UP000051326">
    <property type="component" value="Unassembled WGS sequence"/>
</dbReference>
<evidence type="ECO:0000313" key="3">
    <source>
        <dbReference type="Proteomes" id="UP000051326"/>
    </source>
</evidence>
<accession>A0A0P1H5K3</accession>
<evidence type="ECO:0008006" key="4">
    <source>
        <dbReference type="Google" id="ProtNLM"/>
    </source>
</evidence>
<dbReference type="NCBIfam" id="NF041384">
    <property type="entry name" value="YHS_seleno_dom"/>
    <property type="match status" value="1"/>
</dbReference>
<feature type="chain" id="PRO_5006064091" description="YHS domain protein" evidence="1">
    <location>
        <begin position="28"/>
        <end position="156"/>
    </location>
</feature>
<dbReference type="AlphaFoldDB" id="A0A0P1H5K3"/>
<dbReference type="RefSeq" id="WP_058284397.1">
    <property type="nucleotide sequence ID" value="NZ_CYSR01000002.1"/>
</dbReference>
<dbReference type="STRING" id="1396826.PHA8399_00266"/>
<evidence type="ECO:0000256" key="1">
    <source>
        <dbReference type="SAM" id="SignalP"/>
    </source>
</evidence>
<sequence length="156" mass="17135">MENNLALRLLFMAFALMLLPLSGAARAETAGAAVYSARAGVAIGGYDPVVFFEQGAAQPGRRGHAVMWKGVVWRFATARNQARFEANPRAYAPAFGGYCAFAMSQGRLMHGDPLLWAIVDGELYLLNNPDARDFWAARRGELIARAQLHWPVILQK</sequence>
<reference evidence="2 3" key="1">
    <citation type="submission" date="2015-09" db="EMBL/GenBank/DDBJ databases">
        <authorList>
            <consortium name="Swine Surveillance"/>
        </authorList>
    </citation>
    <scope>NUCLEOTIDE SEQUENCE [LARGE SCALE GENOMIC DNA]</scope>
    <source>
        <strain evidence="2 3">CECT 8399</strain>
    </source>
</reference>
<proteinExistence type="predicted"/>
<dbReference type="EMBL" id="CYSR01000002">
    <property type="protein sequence ID" value="CUH98156.1"/>
    <property type="molecule type" value="Genomic_DNA"/>
</dbReference>
<feature type="signal peptide" evidence="1">
    <location>
        <begin position="1"/>
        <end position="27"/>
    </location>
</feature>
<name>A0A0P1H5K3_9RHOB</name>